<evidence type="ECO:0000259" key="2">
    <source>
        <dbReference type="Pfam" id="PF00884"/>
    </source>
</evidence>
<feature type="domain" description="Sulfatase N-terminal" evidence="2">
    <location>
        <begin position="480"/>
        <end position="760"/>
    </location>
</feature>
<sequence length="819" mass="94160">MKKIKIDYIYLAVIFFLFYILENYSLIRSDQGSLITRKVEFFSGILLESLYYFSILILGLCVFFCKFRKKFYFKLVLIHIIYCIFSYLVTISMNINNPNFNIWSFNKNHLLQYKALLPVLLILSISILSTFIYRMISPGKRGKKIIDVDKLTFLFSTNSLYENFFLSQFFLLFCINDSKITWVISNDGIFNQFGTVSYFFETSLAMVFVLFIIYLSIRGIEDIVNNRGTVYSSIVVSIFFGLFFNVLIQMSMGLGVGDYWGLYTLPGSTSFQIITIALLSLFIYFVLNRFLLASILLVTILSIFTYANFLKFSMRSEPILPSDLAWLLSPKVLLSFVSTNNIKYLVIVLLVGASLYIGLRKFLFKQNIFSSKRYQITSLTMIILACLFVHLIFSNKKDNKIVNGIPILSKINNNQDITWMGNTTHAHFKSLSFVWLNQLTTQNMQYPKGYNQEKIKSIEKKYKSLTNIMNQSRSEVIEKQTVIYVLSESFADPRRIDGVSVSENPIPNTEGIKNNVTSGLMKSDGYGGGTANMEFQTLTGLPFYNLSQSVSVIYTEVVPKMNKFPSISDQYNKSNKIAIHLESSTNYARNVIYEKLGFKYFITQDTKNIKYENEGYHPSDASTYQFVLDNMNDNGQFFSVISMQNHSPWAEQEPSELKASNDSFSSDVNDQLTNYTRLLYHTDVATKDFLDQLSKINKKITVVFYGDHLPGLYPQSAFKNNPESQYLTDYFVWSNYETPKLDYPIVNSSDFTALLLEQTNSKVSPYYALLTEVLHKASVDKKDLDAEGQQIAEDLKLIQYDMVAGKGYLSKDFFKVHSE</sequence>
<reference evidence="3 4" key="1">
    <citation type="submission" date="2018-12" db="EMBL/GenBank/DDBJ databases">
        <authorList>
            <consortium name="Pathogen Informatics"/>
        </authorList>
    </citation>
    <scope>NUCLEOTIDE SEQUENCE [LARGE SCALE GENOMIC DNA]</scope>
    <source>
        <strain evidence="3 4">NCTC10713</strain>
    </source>
</reference>
<organism evidence="3 4">
    <name type="scientific">Streptococcus anginosus</name>
    <dbReference type="NCBI Taxonomy" id="1328"/>
    <lineage>
        <taxon>Bacteria</taxon>
        <taxon>Bacillati</taxon>
        <taxon>Bacillota</taxon>
        <taxon>Bacilli</taxon>
        <taxon>Lactobacillales</taxon>
        <taxon>Streptococcaceae</taxon>
        <taxon>Streptococcus</taxon>
        <taxon>Streptococcus anginosus group</taxon>
    </lineage>
</organism>
<dbReference type="GO" id="GO:0016740">
    <property type="term" value="F:transferase activity"/>
    <property type="evidence" value="ECO:0007669"/>
    <property type="project" value="UniProtKB-KW"/>
</dbReference>
<feature type="transmembrane region" description="Helical" evidence="1">
    <location>
        <begin position="342"/>
        <end position="362"/>
    </location>
</feature>
<dbReference type="CDD" id="cd16015">
    <property type="entry name" value="LTA_synthase"/>
    <property type="match status" value="1"/>
</dbReference>
<dbReference type="InterPro" id="IPR000917">
    <property type="entry name" value="Sulfatase_N"/>
</dbReference>
<feature type="transmembrane region" description="Helical" evidence="1">
    <location>
        <begin position="115"/>
        <end position="136"/>
    </location>
</feature>
<feature type="transmembrane region" description="Helical" evidence="1">
    <location>
        <begin position="164"/>
        <end position="184"/>
    </location>
</feature>
<feature type="transmembrane region" description="Helical" evidence="1">
    <location>
        <begin position="39"/>
        <end position="64"/>
    </location>
</feature>
<dbReference type="AlphaFoldDB" id="A0A3S4LWQ5"/>
<feature type="transmembrane region" description="Helical" evidence="1">
    <location>
        <begin position="229"/>
        <end position="248"/>
    </location>
</feature>
<feature type="transmembrane region" description="Helical" evidence="1">
    <location>
        <begin position="7"/>
        <end position="27"/>
    </location>
</feature>
<feature type="transmembrane region" description="Helical" evidence="1">
    <location>
        <begin position="71"/>
        <end position="95"/>
    </location>
</feature>
<dbReference type="Pfam" id="PF00884">
    <property type="entry name" value="Sulfatase"/>
    <property type="match status" value="1"/>
</dbReference>
<feature type="transmembrane region" description="Helical" evidence="1">
    <location>
        <begin position="260"/>
        <end position="283"/>
    </location>
</feature>
<gene>
    <name evidence="3" type="ORF">NCTC10713_00876</name>
</gene>
<keyword evidence="3" id="KW-0808">Transferase</keyword>
<evidence type="ECO:0000313" key="3">
    <source>
        <dbReference type="EMBL" id="VED97934.1"/>
    </source>
</evidence>
<dbReference type="Proteomes" id="UP000278419">
    <property type="component" value="Chromosome"/>
</dbReference>
<feature type="transmembrane region" description="Helical" evidence="1">
    <location>
        <begin position="374"/>
        <end position="393"/>
    </location>
</feature>
<keyword evidence="1" id="KW-0472">Membrane</keyword>
<dbReference type="InterPro" id="IPR017850">
    <property type="entry name" value="Alkaline_phosphatase_core_sf"/>
</dbReference>
<keyword evidence="1" id="KW-1133">Transmembrane helix</keyword>
<evidence type="ECO:0000313" key="4">
    <source>
        <dbReference type="Proteomes" id="UP000278419"/>
    </source>
</evidence>
<keyword evidence="1" id="KW-0812">Transmembrane</keyword>
<proteinExistence type="predicted"/>
<accession>A0A3S4LWQ5</accession>
<evidence type="ECO:0000256" key="1">
    <source>
        <dbReference type="SAM" id="Phobius"/>
    </source>
</evidence>
<protein>
    <submittedName>
        <fullName evidence="3">Phosphoglycerol transferase</fullName>
    </submittedName>
</protein>
<dbReference type="RefSeq" id="WP_018543453.1">
    <property type="nucleotide sequence ID" value="NZ_AP018548.1"/>
</dbReference>
<dbReference type="Gene3D" id="3.40.720.10">
    <property type="entry name" value="Alkaline Phosphatase, subunit A"/>
    <property type="match status" value="1"/>
</dbReference>
<feature type="transmembrane region" description="Helical" evidence="1">
    <location>
        <begin position="196"/>
        <end position="217"/>
    </location>
</feature>
<name>A0A3S4LWQ5_STRAP</name>
<dbReference type="EMBL" id="LR134283">
    <property type="protein sequence ID" value="VED97934.1"/>
    <property type="molecule type" value="Genomic_DNA"/>
</dbReference>
<feature type="transmembrane region" description="Helical" evidence="1">
    <location>
        <begin position="290"/>
        <end position="309"/>
    </location>
</feature>
<dbReference type="GeneID" id="93963417"/>